<dbReference type="GO" id="GO:0005525">
    <property type="term" value="F:GTP binding"/>
    <property type="evidence" value="ECO:0007669"/>
    <property type="project" value="UniProtKB-KW"/>
</dbReference>
<feature type="coiled-coil region" evidence="4">
    <location>
        <begin position="295"/>
        <end position="361"/>
    </location>
</feature>
<dbReference type="AlphaFoldDB" id="C6HFM6"/>
<comment type="similarity">
    <text evidence="3">Belongs to the TRAFAC class TrmE-Era-EngA-EngB-Septin-like GTPase superfamily. Septin GTPase family.</text>
</comment>
<keyword evidence="6" id="KW-0132">Cell division</keyword>
<gene>
    <name evidence="6" type="ORF">HCDG_04749</name>
</gene>
<dbReference type="GO" id="GO:0051301">
    <property type="term" value="P:cell division"/>
    <property type="evidence" value="ECO:0007669"/>
    <property type="project" value="UniProtKB-KW"/>
</dbReference>
<dbReference type="Gene3D" id="3.40.50.300">
    <property type="entry name" value="P-loop containing nucleotide triphosphate hydrolases"/>
    <property type="match status" value="1"/>
</dbReference>
<evidence type="ECO:0000256" key="3">
    <source>
        <dbReference type="RuleBase" id="RU004560"/>
    </source>
</evidence>
<keyword evidence="6" id="KW-0131">Cell cycle</keyword>
<dbReference type="OMA" id="EASHAEI"/>
<dbReference type="PROSITE" id="PS51719">
    <property type="entry name" value="G_SEPTIN"/>
    <property type="match status" value="1"/>
</dbReference>
<dbReference type="Pfam" id="PF00735">
    <property type="entry name" value="Septin"/>
    <property type="match status" value="1"/>
</dbReference>
<evidence type="ECO:0000256" key="1">
    <source>
        <dbReference type="ARBA" id="ARBA00022741"/>
    </source>
</evidence>
<sequence>MAPPTSETASPLELPMHKIVAKRGAAFTIMVAGESGLGKTTFINTLFSTTIKNYADHKRRHAKQVDKTVEIEITKAELEEKFFKVRLTVIDTPGFGDYVNNRDSWMPIIEFLDDQHESYMLQEQQPRRVDKIDLRVHACLYFIRPTGHTLKPLDIEVMKRLSSRVNLIPVIRAVIEAQGIKIYQPPVEEDDEHAAQHARSLMAAMPFSVIGSEKDVKTSDGRIVKGRQYAWGVAEVENEEHCDFKKLRSILIRTHMLDLIHTTEESHYEAYRALQMETRKFGEARPRKLDNPKFKEEEENLRKRFTEQVKVEEQRFRQWEQRLISERDRLNKDLESTHAAIKQLEQELEQMQGSAVRSHGRR</sequence>
<dbReference type="EMBL" id="GG692424">
    <property type="protein sequence ID" value="EER41103.1"/>
    <property type="molecule type" value="Genomic_DNA"/>
</dbReference>
<evidence type="ECO:0000313" key="6">
    <source>
        <dbReference type="EMBL" id="EER41103.1"/>
    </source>
</evidence>
<evidence type="ECO:0000313" key="7">
    <source>
        <dbReference type="Proteomes" id="UP000002624"/>
    </source>
</evidence>
<dbReference type="PANTHER" id="PTHR18884">
    <property type="entry name" value="SEPTIN"/>
    <property type="match status" value="1"/>
</dbReference>
<dbReference type="PIRSF" id="PIRSF006698">
    <property type="entry name" value="Septin"/>
    <property type="match status" value="1"/>
</dbReference>
<dbReference type="Proteomes" id="UP000002624">
    <property type="component" value="Unassembled WGS sequence"/>
</dbReference>
<dbReference type="CDD" id="cd01850">
    <property type="entry name" value="CDC_Septin"/>
    <property type="match status" value="1"/>
</dbReference>
<dbReference type="SUPFAM" id="SSF52540">
    <property type="entry name" value="P-loop containing nucleoside triphosphate hydrolases"/>
    <property type="match status" value="1"/>
</dbReference>
<organism evidence="6 7">
    <name type="scientific">Ajellomyces capsulatus (strain H143)</name>
    <name type="common">Darling's disease fungus</name>
    <name type="synonym">Histoplasma capsulatum</name>
    <dbReference type="NCBI Taxonomy" id="544712"/>
    <lineage>
        <taxon>Eukaryota</taxon>
        <taxon>Fungi</taxon>
        <taxon>Dikarya</taxon>
        <taxon>Ascomycota</taxon>
        <taxon>Pezizomycotina</taxon>
        <taxon>Eurotiomycetes</taxon>
        <taxon>Eurotiomycetidae</taxon>
        <taxon>Onygenales</taxon>
        <taxon>Ajellomycetaceae</taxon>
        <taxon>Histoplasma</taxon>
    </lineage>
</organism>
<dbReference type="InterPro" id="IPR027417">
    <property type="entry name" value="P-loop_NTPase"/>
</dbReference>
<dbReference type="HOGENOM" id="CLU_017718_8_2_1"/>
<keyword evidence="1 3" id="KW-0547">Nucleotide-binding</keyword>
<dbReference type="OrthoDB" id="416553at2759"/>
<evidence type="ECO:0000256" key="4">
    <source>
        <dbReference type="SAM" id="Coils"/>
    </source>
</evidence>
<name>C6HFM6_AJECH</name>
<dbReference type="VEuPathDB" id="FungiDB:HCDG_04749"/>
<proteinExistence type="inferred from homology"/>
<accession>C6HFM6</accession>
<reference evidence="7" key="1">
    <citation type="submission" date="2009-05" db="EMBL/GenBank/DDBJ databases">
        <title>The genome sequence of Ajellomyces capsulatus strain H143.</title>
        <authorList>
            <person name="Champion M."/>
            <person name="Cuomo C.A."/>
            <person name="Ma L.-J."/>
            <person name="Henn M.R."/>
            <person name="Sil A."/>
            <person name="Goldman B."/>
            <person name="Young S.K."/>
            <person name="Kodira C.D."/>
            <person name="Zeng Q."/>
            <person name="Koehrsen M."/>
            <person name="Alvarado L."/>
            <person name="Berlin A.M."/>
            <person name="Borenstein D."/>
            <person name="Chen Z."/>
            <person name="Engels R."/>
            <person name="Freedman E."/>
            <person name="Gellesch M."/>
            <person name="Goldberg J."/>
            <person name="Griggs A."/>
            <person name="Gujja S."/>
            <person name="Heiman D.I."/>
            <person name="Hepburn T.A."/>
            <person name="Howarth C."/>
            <person name="Jen D."/>
            <person name="Larson L."/>
            <person name="Lewis B."/>
            <person name="Mehta T."/>
            <person name="Park D."/>
            <person name="Pearson M."/>
            <person name="Roberts A."/>
            <person name="Saif S."/>
            <person name="Shea T.D."/>
            <person name="Shenoy N."/>
            <person name="Sisk P."/>
            <person name="Stolte C."/>
            <person name="Sykes S."/>
            <person name="Walk T."/>
            <person name="White J."/>
            <person name="Yandava C."/>
            <person name="Klein B."/>
            <person name="McEwen J.G."/>
            <person name="Puccia R."/>
            <person name="Goldman G.H."/>
            <person name="Felipe M.S."/>
            <person name="Nino-Vega G."/>
            <person name="San-Blas G."/>
            <person name="Taylor J.W."/>
            <person name="Mendoza L."/>
            <person name="Galagan J.E."/>
            <person name="Nusbaum C."/>
            <person name="Birren B.W."/>
        </authorList>
    </citation>
    <scope>NUCLEOTIDE SEQUENCE [LARGE SCALE GENOMIC DNA]</scope>
    <source>
        <strain evidence="7">H143</strain>
    </source>
</reference>
<keyword evidence="4" id="KW-0175">Coiled coil</keyword>
<dbReference type="eggNOG" id="KOG2655">
    <property type="taxonomic scope" value="Eukaryota"/>
</dbReference>
<dbReference type="GO" id="GO:0032156">
    <property type="term" value="C:septin cytoskeleton"/>
    <property type="evidence" value="ECO:0007669"/>
    <property type="project" value="UniProtKB-ARBA"/>
</dbReference>
<dbReference type="GO" id="GO:0005938">
    <property type="term" value="C:cell cortex"/>
    <property type="evidence" value="ECO:0007669"/>
    <property type="project" value="UniProtKB-ARBA"/>
</dbReference>
<dbReference type="STRING" id="544712.C6HFM6"/>
<keyword evidence="2 3" id="KW-0342">GTP-binding</keyword>
<protein>
    <submittedName>
        <fullName evidence="6">Cell division control protein</fullName>
    </submittedName>
</protein>
<evidence type="ECO:0000256" key="2">
    <source>
        <dbReference type="ARBA" id="ARBA00023134"/>
    </source>
</evidence>
<dbReference type="InterPro" id="IPR016491">
    <property type="entry name" value="Septin"/>
</dbReference>
<dbReference type="InterPro" id="IPR030379">
    <property type="entry name" value="G_SEPTIN_dom"/>
</dbReference>
<feature type="domain" description="Septin-type G" evidence="5">
    <location>
        <begin position="23"/>
        <end position="278"/>
    </location>
</feature>
<evidence type="ECO:0000259" key="5">
    <source>
        <dbReference type="PROSITE" id="PS51719"/>
    </source>
</evidence>